<protein>
    <recommendedName>
        <fullName evidence="1">25S rRNA (uridine-N(3))-methyltransferase BMT5-like domain-containing protein</fullName>
    </recommendedName>
</protein>
<dbReference type="Proteomes" id="UP001295423">
    <property type="component" value="Unassembled WGS sequence"/>
</dbReference>
<dbReference type="PANTHER" id="PTHR11538:SF26">
    <property type="entry name" value="FERREDOXIN-FOLD ANTICODON-BINDING DOMAIN-CONTAINING PROTEIN 1"/>
    <property type="match status" value="1"/>
</dbReference>
<gene>
    <name evidence="2" type="ORF">CYCCA115_LOCUS23830</name>
</gene>
<keyword evidence="3" id="KW-1185">Reference proteome</keyword>
<feature type="domain" description="25S rRNA (uridine-N(3))-methyltransferase BMT5-like" evidence="1">
    <location>
        <begin position="62"/>
        <end position="219"/>
    </location>
</feature>
<dbReference type="Gene3D" id="3.40.50.150">
    <property type="entry name" value="Vaccinia Virus protein VP39"/>
    <property type="match status" value="1"/>
</dbReference>
<dbReference type="GO" id="GO:0070042">
    <property type="term" value="F:rRNA (uridine-N3-)-methyltransferase activity"/>
    <property type="evidence" value="ECO:0007669"/>
    <property type="project" value="InterPro"/>
</dbReference>
<comment type="caution">
    <text evidence="2">The sequence shown here is derived from an EMBL/GenBank/DDBJ whole genome shotgun (WGS) entry which is preliminary data.</text>
</comment>
<sequence>MLVPRFHTFAGIFACSISPGRALVSTQRRLFSSTALKSHFDVPTENTQKKSSNLDHGSTTLLVCGDGDLSYSAGIAEKLAKSNINMVATVLEEENIHQTVYKRSLENSESICKHEGHELRFGIDATKLEEFFPTTRFDFIEFNFPHWRGKTNHRHNRQLLSDFLQSASHVVKPDGEIRVALCDAQGGMPAASIEEWKRSWMAAMYAGSHGLLLKKLEPYAPDYELSSHRGVDRPFWLGDSPQQYTFSLPDGDVIDEELQISCRHELRISLDDKLEQCPVSYEEIVVGDAVEKLVQPFIPDGIDFQIAARELLTSDNKLKAGDPPLAVFLLNYSGASMPLSRQDADEIRKNIEATVANEWKLDIAKKGRMVSKPYPSVLLPSLIRDIAVIC</sequence>
<dbReference type="InterPro" id="IPR029063">
    <property type="entry name" value="SAM-dependent_MTases_sf"/>
</dbReference>
<reference evidence="2" key="1">
    <citation type="submission" date="2023-08" db="EMBL/GenBank/DDBJ databases">
        <authorList>
            <person name="Audoor S."/>
            <person name="Bilcke G."/>
        </authorList>
    </citation>
    <scope>NUCLEOTIDE SEQUENCE</scope>
</reference>
<dbReference type="InterPro" id="IPR019446">
    <property type="entry name" value="BMT5-like"/>
</dbReference>
<dbReference type="GO" id="GO:0070475">
    <property type="term" value="P:rRNA base methylation"/>
    <property type="evidence" value="ECO:0007669"/>
    <property type="project" value="InterPro"/>
</dbReference>
<evidence type="ECO:0000313" key="2">
    <source>
        <dbReference type="EMBL" id="CAJ1969668.1"/>
    </source>
</evidence>
<dbReference type="AlphaFoldDB" id="A0AAD2JPE4"/>
<dbReference type="PANTHER" id="PTHR11538">
    <property type="entry name" value="PHENYLALANYL-TRNA SYNTHETASE"/>
    <property type="match status" value="1"/>
</dbReference>
<dbReference type="Pfam" id="PF10354">
    <property type="entry name" value="BMT5-like"/>
    <property type="match status" value="1"/>
</dbReference>
<dbReference type="EMBL" id="CAKOGP040002424">
    <property type="protein sequence ID" value="CAJ1969668.1"/>
    <property type="molecule type" value="Genomic_DNA"/>
</dbReference>
<evidence type="ECO:0000259" key="1">
    <source>
        <dbReference type="Pfam" id="PF10354"/>
    </source>
</evidence>
<proteinExistence type="predicted"/>
<dbReference type="GO" id="GO:0005737">
    <property type="term" value="C:cytoplasm"/>
    <property type="evidence" value="ECO:0007669"/>
    <property type="project" value="TreeGrafter"/>
</dbReference>
<name>A0AAD2JPE4_9STRA</name>
<organism evidence="2 3">
    <name type="scientific">Cylindrotheca closterium</name>
    <dbReference type="NCBI Taxonomy" id="2856"/>
    <lineage>
        <taxon>Eukaryota</taxon>
        <taxon>Sar</taxon>
        <taxon>Stramenopiles</taxon>
        <taxon>Ochrophyta</taxon>
        <taxon>Bacillariophyta</taxon>
        <taxon>Bacillariophyceae</taxon>
        <taxon>Bacillariophycidae</taxon>
        <taxon>Bacillariales</taxon>
        <taxon>Bacillariaceae</taxon>
        <taxon>Cylindrotheca</taxon>
    </lineage>
</organism>
<dbReference type="SUPFAM" id="SSF53335">
    <property type="entry name" value="S-adenosyl-L-methionine-dependent methyltransferases"/>
    <property type="match status" value="1"/>
</dbReference>
<evidence type="ECO:0000313" key="3">
    <source>
        <dbReference type="Proteomes" id="UP001295423"/>
    </source>
</evidence>
<accession>A0AAD2JPE4</accession>